<gene>
    <name evidence="1" type="ORF">V6668_31870</name>
</gene>
<evidence type="ECO:0000313" key="2">
    <source>
        <dbReference type="Proteomes" id="UP001364764"/>
    </source>
</evidence>
<dbReference type="AlphaFoldDB" id="A0ABD8B2U4"/>
<keyword evidence="1" id="KW-0614">Plasmid</keyword>
<dbReference type="EMBL" id="CP145894">
    <property type="protein sequence ID" value="WWP24155.1"/>
    <property type="molecule type" value="Genomic_DNA"/>
</dbReference>
<reference evidence="1 2" key="1">
    <citation type="submission" date="2024-02" db="EMBL/GenBank/DDBJ databases">
        <title>Complete sequences of two Paenibacillus sp. strains and one Lysinibacillus strain isolated from the environment on STAA medium highlight biotechnological potential.</title>
        <authorList>
            <person name="Attere S.A."/>
            <person name="Piche L.C."/>
            <person name="Intertaglia L."/>
            <person name="Lami R."/>
            <person name="Charette S.J."/>
            <person name="Vincent A.T."/>
        </authorList>
    </citation>
    <scope>NUCLEOTIDE SEQUENCE [LARGE SCALE GENOMIC DNA]</scope>
    <source>
        <strain evidence="1 2">Y5S-7</strain>
        <plasmid evidence="1 2">pY5S7-2</plasmid>
    </source>
</reference>
<name>A0ABD8B2U4_PAEAM</name>
<evidence type="ECO:0000313" key="1">
    <source>
        <dbReference type="EMBL" id="WWP24155.1"/>
    </source>
</evidence>
<dbReference type="RefSeq" id="WP_338709246.1">
    <property type="nucleotide sequence ID" value="NZ_CP145894.1"/>
</dbReference>
<accession>A0ABD8B2U4</accession>
<sequence length="43" mass="4763">MKLIQKISRLYSENLGRSAQKTAIKEKGVIGAPALPKELKPKK</sequence>
<proteinExistence type="predicted"/>
<protein>
    <submittedName>
        <fullName evidence="1">Uncharacterized protein</fullName>
    </submittedName>
</protein>
<dbReference type="GeneID" id="93480173"/>
<geneLocation type="plasmid" evidence="1 2">
    <name>pY5S7-2</name>
</geneLocation>
<dbReference type="Proteomes" id="UP001364764">
    <property type="component" value="Plasmid pY5S7-2"/>
</dbReference>
<organism evidence="1 2">
    <name type="scientific">Paenibacillus amylolyticus</name>
    <dbReference type="NCBI Taxonomy" id="1451"/>
    <lineage>
        <taxon>Bacteria</taxon>
        <taxon>Bacillati</taxon>
        <taxon>Bacillota</taxon>
        <taxon>Bacilli</taxon>
        <taxon>Bacillales</taxon>
        <taxon>Paenibacillaceae</taxon>
        <taxon>Paenibacillus</taxon>
    </lineage>
</organism>